<dbReference type="eggNOG" id="COG1349">
    <property type="taxonomic scope" value="Bacteria"/>
</dbReference>
<organism evidence="8 9">
    <name type="scientific">Granulicatella elegans ATCC 700633</name>
    <dbReference type="NCBI Taxonomy" id="626369"/>
    <lineage>
        <taxon>Bacteria</taxon>
        <taxon>Bacillati</taxon>
        <taxon>Bacillota</taxon>
        <taxon>Bacilli</taxon>
        <taxon>Lactobacillales</taxon>
        <taxon>Carnobacteriaceae</taxon>
        <taxon>Granulicatella</taxon>
    </lineage>
</organism>
<evidence type="ECO:0000256" key="5">
    <source>
        <dbReference type="ARBA" id="ARBA00023163"/>
    </source>
</evidence>
<dbReference type="SMART" id="SM01134">
    <property type="entry name" value="DeoRC"/>
    <property type="match status" value="1"/>
</dbReference>
<evidence type="ECO:0000256" key="3">
    <source>
        <dbReference type="ARBA" id="ARBA00023015"/>
    </source>
</evidence>
<dbReference type="Pfam" id="PF00455">
    <property type="entry name" value="DeoRC"/>
    <property type="match status" value="1"/>
</dbReference>
<evidence type="ECO:0000256" key="4">
    <source>
        <dbReference type="ARBA" id="ARBA00023125"/>
    </source>
</evidence>
<dbReference type="Gene3D" id="1.10.10.10">
    <property type="entry name" value="Winged helix-like DNA-binding domain superfamily/Winged helix DNA-binding domain"/>
    <property type="match status" value="1"/>
</dbReference>
<dbReference type="STRING" id="626369.HMPREF0446_01081"/>
<comment type="function">
    <text evidence="6">Repressor of the lactose catabolism operon. Galactose-6-phosphate is the inducer.</text>
</comment>
<dbReference type="Proteomes" id="UP000002939">
    <property type="component" value="Unassembled WGS sequence"/>
</dbReference>
<dbReference type="InterPro" id="IPR050313">
    <property type="entry name" value="Carb_Metab_HTH_regulators"/>
</dbReference>
<dbReference type="InterPro" id="IPR018356">
    <property type="entry name" value="Tscrpt_reg_HTH_DeoR_CS"/>
</dbReference>
<evidence type="ECO:0000313" key="9">
    <source>
        <dbReference type="Proteomes" id="UP000002939"/>
    </source>
</evidence>
<gene>
    <name evidence="8" type="ORF">HMPREF0446_01081</name>
</gene>
<dbReference type="PANTHER" id="PTHR30363:SF4">
    <property type="entry name" value="GLYCEROL-3-PHOSPHATE REGULON REPRESSOR"/>
    <property type="match status" value="1"/>
</dbReference>
<dbReference type="InterPro" id="IPR014036">
    <property type="entry name" value="DeoR-like_C"/>
</dbReference>
<evidence type="ECO:0000259" key="7">
    <source>
        <dbReference type="PROSITE" id="PS51000"/>
    </source>
</evidence>
<keyword evidence="3" id="KW-0805">Transcription regulation</keyword>
<dbReference type="Pfam" id="PF08220">
    <property type="entry name" value="HTH_DeoR"/>
    <property type="match status" value="1"/>
</dbReference>
<dbReference type="GO" id="GO:0003677">
    <property type="term" value="F:DNA binding"/>
    <property type="evidence" value="ECO:0007669"/>
    <property type="project" value="UniProtKB-KW"/>
</dbReference>
<dbReference type="InterPro" id="IPR037171">
    <property type="entry name" value="NagB/RpiA_transferase-like"/>
</dbReference>
<dbReference type="EMBL" id="ACRF02000016">
    <property type="protein sequence ID" value="EEW93093.1"/>
    <property type="molecule type" value="Genomic_DNA"/>
</dbReference>
<dbReference type="Gene3D" id="3.40.50.1360">
    <property type="match status" value="1"/>
</dbReference>
<dbReference type="InterPro" id="IPR036388">
    <property type="entry name" value="WH-like_DNA-bd_sf"/>
</dbReference>
<dbReference type="SUPFAM" id="SSF100950">
    <property type="entry name" value="NagB/RpiA/CoA transferase-like"/>
    <property type="match status" value="1"/>
</dbReference>
<dbReference type="SUPFAM" id="SSF46785">
    <property type="entry name" value="Winged helix' DNA-binding domain"/>
    <property type="match status" value="1"/>
</dbReference>
<dbReference type="PROSITE" id="PS51000">
    <property type="entry name" value="HTH_DEOR_2"/>
    <property type="match status" value="1"/>
</dbReference>
<keyword evidence="4" id="KW-0238">DNA-binding</keyword>
<comment type="caution">
    <text evidence="8">The sequence shown here is derived from an EMBL/GenBank/DDBJ whole genome shotgun (WGS) entry which is preliminary data.</text>
</comment>
<dbReference type="InterPro" id="IPR001034">
    <property type="entry name" value="DeoR_HTH"/>
</dbReference>
<evidence type="ECO:0000256" key="6">
    <source>
        <dbReference type="ARBA" id="ARBA00024937"/>
    </source>
</evidence>
<dbReference type="AlphaFoldDB" id="D0BM78"/>
<reference evidence="8" key="2">
    <citation type="submission" date="2011-10" db="EMBL/GenBank/DDBJ databases">
        <title>The Genome Sequence of Granulicatella elegans ATCC 700633.</title>
        <authorList>
            <consortium name="The Broad Institute Genome Sequencing Platform"/>
            <consortium name="The Broad Institute Genome Sequencing Center for Infectious Disease"/>
            <person name="Earl A."/>
            <person name="Ward D."/>
            <person name="Feldgarden M."/>
            <person name="Gevers D."/>
            <person name="Sibley C.D."/>
            <person name="Field T.R."/>
            <person name="Grinwis M."/>
            <person name="Eshaghurshan C.S."/>
            <person name="Surette M.G."/>
            <person name="Young S.K."/>
            <person name="Zeng Q."/>
            <person name="Gargeya S."/>
            <person name="Fitzgerald M."/>
            <person name="Haas B."/>
            <person name="Abouelleil A."/>
            <person name="Alvarado L."/>
            <person name="Arachchi H.M."/>
            <person name="Berlin A."/>
            <person name="Brown A."/>
            <person name="Chapman S.B."/>
            <person name="Chen Z."/>
            <person name="Dunbar C."/>
            <person name="Freedman E."/>
            <person name="Gearin G."/>
            <person name="Goldberg J."/>
            <person name="Griggs A."/>
            <person name="Gujja S."/>
            <person name="Heiman D."/>
            <person name="Howarth C."/>
            <person name="Larson L."/>
            <person name="Lui A."/>
            <person name="MacDonald P.J.P."/>
            <person name="Montmayeur A."/>
            <person name="Murphy C."/>
            <person name="Neiman D."/>
            <person name="Pearson M."/>
            <person name="Priest M."/>
            <person name="Roberts A."/>
            <person name="Saif S."/>
            <person name="Shea T."/>
            <person name="Shenoy N."/>
            <person name="Sisk P."/>
            <person name="Stolte C."/>
            <person name="Sykes S."/>
            <person name="Wortman J."/>
            <person name="Nusbaum C."/>
            <person name="Birren B."/>
        </authorList>
    </citation>
    <scope>NUCLEOTIDE SEQUENCE [LARGE SCALE GENOMIC DNA]</scope>
    <source>
        <strain evidence="8">ATCC 700633</strain>
    </source>
</reference>
<dbReference type="OrthoDB" id="9798651at2"/>
<dbReference type="InterPro" id="IPR036390">
    <property type="entry name" value="WH_DNA-bd_sf"/>
</dbReference>
<proteinExistence type="predicted"/>
<keyword evidence="5" id="KW-0804">Transcription</keyword>
<keyword evidence="2" id="KW-0678">Repressor</keyword>
<dbReference type="SMART" id="SM00420">
    <property type="entry name" value="HTH_DEOR"/>
    <property type="match status" value="1"/>
</dbReference>
<sequence length="250" mass="28507">MVSYERMTKILDILSKRKMISTIQLESLMYCSTSTLRRDLIQLEKDGKIIRTHGEVRLVTTNNVEYTYDSRKQEETSGKKHIAETASTFLTDNQSIFIDSSSTAAMLVPYFANLQNLRVITNGIEIARQLNNYDNITLFFCGGHIDYGTNSALGDFAIHFINNFHADICFMSCRGLDRFGAYEANYNQALLKQQMIANADVTVLLADSSKFNTSHYFKLSNYNVIDYIITNEAPVDSFQDTVTKECEILW</sequence>
<dbReference type="HOGENOM" id="CLU_060699_0_0_9"/>
<evidence type="ECO:0000256" key="2">
    <source>
        <dbReference type="ARBA" id="ARBA00022491"/>
    </source>
</evidence>
<protein>
    <recommendedName>
        <fullName evidence="1">Lactose phosphotransferase system repressor</fullName>
    </recommendedName>
</protein>
<dbReference type="PANTHER" id="PTHR30363">
    <property type="entry name" value="HTH-TYPE TRANSCRIPTIONAL REGULATOR SRLR-RELATED"/>
    <property type="match status" value="1"/>
</dbReference>
<dbReference type="RefSeq" id="WP_006703357.1">
    <property type="nucleotide sequence ID" value="NZ_KI391971.1"/>
</dbReference>
<feature type="domain" description="HTH deoR-type" evidence="7">
    <location>
        <begin position="3"/>
        <end position="58"/>
    </location>
</feature>
<evidence type="ECO:0000256" key="1">
    <source>
        <dbReference type="ARBA" id="ARBA00021390"/>
    </source>
</evidence>
<reference evidence="8" key="1">
    <citation type="submission" date="2009-09" db="EMBL/GenBank/DDBJ databases">
        <authorList>
            <consortium name="The Broad Institute Genome Sequencing Platform"/>
            <person name="Ward D."/>
            <person name="Feldgarden M."/>
            <person name="Earl A."/>
            <person name="Young S.K."/>
            <person name="Zeng Q."/>
            <person name="Koehrsen M."/>
            <person name="Alvarado L."/>
            <person name="Berlin A."/>
            <person name="Bochicchio J."/>
            <person name="Borenstein D."/>
            <person name="Chapman S.B."/>
            <person name="Chen Z."/>
            <person name="Engels R."/>
            <person name="Freedman E."/>
            <person name="Gellesch M."/>
            <person name="Goldberg J."/>
            <person name="Griggs A."/>
            <person name="Gujja S."/>
            <person name="Heilman E."/>
            <person name="Heiman D."/>
            <person name="Hepburn T."/>
            <person name="Howarth C."/>
            <person name="Jen D."/>
            <person name="Larson L."/>
            <person name="Lewis B."/>
            <person name="Mehta T."/>
            <person name="Park D."/>
            <person name="Pearson M."/>
            <person name="Roberts A."/>
            <person name="Saif S."/>
            <person name="Shea T."/>
            <person name="Shenoy N."/>
            <person name="Sisk P."/>
            <person name="Stolte C."/>
            <person name="Sykes S."/>
            <person name="Thomson T."/>
            <person name="Walk T."/>
            <person name="White J."/>
            <person name="Yandava C."/>
            <person name="Sibley C.D."/>
            <person name="Field T.R."/>
            <person name="Grinwis M."/>
            <person name="Eshaghurshan C.S."/>
            <person name="Surette M.G."/>
            <person name="Haas B."/>
            <person name="Nusbaum C."/>
            <person name="Birren B."/>
        </authorList>
    </citation>
    <scope>NUCLEOTIDE SEQUENCE [LARGE SCALE GENOMIC DNA]</scope>
    <source>
        <strain evidence="8">ATCC 700633</strain>
    </source>
</reference>
<dbReference type="GO" id="GO:0003700">
    <property type="term" value="F:DNA-binding transcription factor activity"/>
    <property type="evidence" value="ECO:0007669"/>
    <property type="project" value="InterPro"/>
</dbReference>
<evidence type="ECO:0000313" key="8">
    <source>
        <dbReference type="EMBL" id="EEW93093.1"/>
    </source>
</evidence>
<dbReference type="PROSITE" id="PS00894">
    <property type="entry name" value="HTH_DEOR_1"/>
    <property type="match status" value="1"/>
</dbReference>
<name>D0BM78_9LACT</name>
<accession>D0BM78</accession>
<keyword evidence="9" id="KW-1185">Reference proteome</keyword>